<dbReference type="Proteomes" id="UP001166674">
    <property type="component" value="Unassembled WGS sequence"/>
</dbReference>
<evidence type="ECO:0000313" key="2">
    <source>
        <dbReference type="Proteomes" id="UP001166674"/>
    </source>
</evidence>
<keyword evidence="2" id="KW-1185">Reference proteome</keyword>
<name>A0AA41MN12_SCICA</name>
<evidence type="ECO:0000313" key="1">
    <source>
        <dbReference type="EMBL" id="MBZ3874925.1"/>
    </source>
</evidence>
<protein>
    <submittedName>
        <fullName evidence="1">Ig lambda chain V-IV region Bau</fullName>
    </submittedName>
</protein>
<dbReference type="Gene3D" id="2.60.40.10">
    <property type="entry name" value="Immunoglobulins"/>
    <property type="match status" value="1"/>
</dbReference>
<comment type="caution">
    <text evidence="1">The sequence shown here is derived from an EMBL/GenBank/DDBJ whole genome shotgun (WGS) entry which is preliminary data.</text>
</comment>
<dbReference type="InterPro" id="IPR050150">
    <property type="entry name" value="IgV_Light_Chain"/>
</dbReference>
<dbReference type="InterPro" id="IPR036179">
    <property type="entry name" value="Ig-like_dom_sf"/>
</dbReference>
<sequence length="93" mass="10167">TQSPSVSVTLGHTDTITCSGDVQPKQYTSWYQQNLGKNPVHVIYKDSEQPSGIPEIFSESSSGTMATKIIDRTQVKDEAITFSHGIVIVLTLQ</sequence>
<accession>A0AA41MN12</accession>
<proteinExistence type="predicted"/>
<dbReference type="EMBL" id="JAATJV010236165">
    <property type="protein sequence ID" value="MBZ3874925.1"/>
    <property type="molecule type" value="Genomic_DNA"/>
</dbReference>
<dbReference type="InterPro" id="IPR013783">
    <property type="entry name" value="Ig-like_fold"/>
</dbReference>
<dbReference type="AlphaFoldDB" id="A0AA41MN12"/>
<dbReference type="SUPFAM" id="SSF48726">
    <property type="entry name" value="Immunoglobulin"/>
    <property type="match status" value="1"/>
</dbReference>
<organism evidence="1 2">
    <name type="scientific">Sciurus carolinensis</name>
    <name type="common">Eastern gray squirrel</name>
    <dbReference type="NCBI Taxonomy" id="30640"/>
    <lineage>
        <taxon>Eukaryota</taxon>
        <taxon>Metazoa</taxon>
        <taxon>Chordata</taxon>
        <taxon>Craniata</taxon>
        <taxon>Vertebrata</taxon>
        <taxon>Euteleostomi</taxon>
        <taxon>Mammalia</taxon>
        <taxon>Eutheria</taxon>
        <taxon>Euarchontoglires</taxon>
        <taxon>Glires</taxon>
        <taxon>Rodentia</taxon>
        <taxon>Sciuromorpha</taxon>
        <taxon>Sciuridae</taxon>
        <taxon>Sciurinae</taxon>
        <taxon>Sciurini</taxon>
        <taxon>Sciurus</taxon>
    </lineage>
</organism>
<gene>
    <name evidence="1" type="ORF">SUZIE_130375</name>
</gene>
<feature type="non-terminal residue" evidence="1">
    <location>
        <position position="1"/>
    </location>
</feature>
<dbReference type="PANTHER" id="PTHR23267">
    <property type="entry name" value="IMMUNOGLOBULIN LIGHT CHAIN"/>
    <property type="match status" value="1"/>
</dbReference>
<reference evidence="1" key="1">
    <citation type="submission" date="2020-03" db="EMBL/GenBank/DDBJ databases">
        <title>Studies in the Genomics of Life Span.</title>
        <authorList>
            <person name="Glass D."/>
        </authorList>
    </citation>
    <scope>NUCLEOTIDE SEQUENCE</scope>
    <source>
        <strain evidence="1">SUZIE</strain>
        <tissue evidence="1">Muscle</tissue>
    </source>
</reference>